<evidence type="ECO:0000313" key="1">
    <source>
        <dbReference type="EMBL" id="KAA3518865.1"/>
    </source>
</evidence>
<dbReference type="EMBL" id="QUSG01000044">
    <property type="protein sequence ID" value="KAA3518865.1"/>
    <property type="molecule type" value="Genomic_DNA"/>
</dbReference>
<proteinExistence type="predicted"/>
<dbReference type="Proteomes" id="UP000436911">
    <property type="component" value="Unassembled WGS sequence"/>
</dbReference>
<sequence length="72" mass="7926">MTCTCIEAVNEKLETRNTRLSQAMMFGECDHPGLMLETCQIETGRGKPKAVSMFLTFCPFCGVKYAADEVAA</sequence>
<dbReference type="RefSeq" id="WP_149916894.1">
    <property type="nucleotide sequence ID" value="NZ_QUSG01000044.1"/>
</dbReference>
<organism evidence="1 2">
    <name type="scientific">Agrobacterium vitis</name>
    <name type="common">Rhizobium vitis</name>
    <dbReference type="NCBI Taxonomy" id="373"/>
    <lineage>
        <taxon>Bacteria</taxon>
        <taxon>Pseudomonadati</taxon>
        <taxon>Pseudomonadota</taxon>
        <taxon>Alphaproteobacteria</taxon>
        <taxon>Hyphomicrobiales</taxon>
        <taxon>Rhizobiaceae</taxon>
        <taxon>Rhizobium/Agrobacterium group</taxon>
        <taxon>Agrobacterium</taxon>
    </lineage>
</organism>
<accession>A0A7J4WXH7</accession>
<reference evidence="1 2" key="1">
    <citation type="submission" date="2018-08" db="EMBL/GenBank/DDBJ databases">
        <title>Genome sequencing of Agrobacterium vitis strain ICMP 10754.</title>
        <authorList>
            <person name="Visnovsky S.B."/>
            <person name="Pitman A.R."/>
        </authorList>
    </citation>
    <scope>NUCLEOTIDE SEQUENCE [LARGE SCALE GENOMIC DNA]</scope>
    <source>
        <strain evidence="1 2">ICMP 10754</strain>
    </source>
</reference>
<dbReference type="AlphaFoldDB" id="A0A7J4WXH7"/>
<gene>
    <name evidence="1" type="ORF">DXT89_26715</name>
</gene>
<protein>
    <submittedName>
        <fullName evidence="1">Uncharacterized protein</fullName>
    </submittedName>
</protein>
<name>A0A7J4WXH7_AGRVI</name>
<evidence type="ECO:0000313" key="2">
    <source>
        <dbReference type="Proteomes" id="UP000436911"/>
    </source>
</evidence>
<comment type="caution">
    <text evidence="1">The sequence shown here is derived from an EMBL/GenBank/DDBJ whole genome shotgun (WGS) entry which is preliminary data.</text>
</comment>